<accession>A0ABZ2KMG3</accession>
<feature type="compositionally biased region" description="Basic and acidic residues" evidence="1">
    <location>
        <begin position="616"/>
        <end position="632"/>
    </location>
</feature>
<organism evidence="3 4">
    <name type="scientific">Pendulispora brunnea</name>
    <dbReference type="NCBI Taxonomy" id="2905690"/>
    <lineage>
        <taxon>Bacteria</taxon>
        <taxon>Pseudomonadati</taxon>
        <taxon>Myxococcota</taxon>
        <taxon>Myxococcia</taxon>
        <taxon>Myxococcales</taxon>
        <taxon>Sorangiineae</taxon>
        <taxon>Pendulisporaceae</taxon>
        <taxon>Pendulispora</taxon>
    </lineage>
</organism>
<keyword evidence="2" id="KW-0732">Signal</keyword>
<dbReference type="RefSeq" id="WP_394850479.1">
    <property type="nucleotide sequence ID" value="NZ_CP089982.1"/>
</dbReference>
<feature type="region of interest" description="Disordered" evidence="1">
    <location>
        <begin position="615"/>
        <end position="645"/>
    </location>
</feature>
<protein>
    <submittedName>
        <fullName evidence="3">DUF839 domain-containing protein</fullName>
    </submittedName>
</protein>
<feature type="signal peptide" evidence="2">
    <location>
        <begin position="1"/>
        <end position="29"/>
    </location>
</feature>
<feature type="region of interest" description="Disordered" evidence="1">
    <location>
        <begin position="42"/>
        <end position="68"/>
    </location>
</feature>
<proteinExistence type="predicted"/>
<dbReference type="EMBL" id="CP089982">
    <property type="protein sequence ID" value="WXA99837.1"/>
    <property type="molecule type" value="Genomic_DNA"/>
</dbReference>
<dbReference type="PANTHER" id="PTHR35399:SF2">
    <property type="entry name" value="DUF839 DOMAIN-CONTAINING PROTEIN"/>
    <property type="match status" value="1"/>
</dbReference>
<sequence>MIPSSRRVARVRALSVTVCTAVGVAMLVAACGDDGSTGAPGQNGANGANGEAGAPGQNGNNGQPGKGAGALLFSEVQTATTDTDKRAVLGIKSAKVNGADVNIGYHTELRSRAALGSGVYGRLVAKDGTPLTNADHSEVISPSNDFSSILPVGDKLWEITHFETVPAAMYLTELKQGTDGNLTAVSTKPVDFAGVDGLWTPCAGSVSPWGTHLGSEEYPPDARPIETAATIADFKNDEIKEMLRYWKVDASTASADEARKVFHPYNYGYAVEIAVDAAGATTVKKHPAMGRRALELAYVMPDKKTVYLTDDGTNDVFSMFIADKPGDLSAGTLYAAQWFQTSPAGAPHGTAEIFWVDLGHATDAELLPLVATTKFSDLFEVAAPNAAAPFCPDGFTSVNTDSVAALECLKLKPGKEMLASRFETRRYAAYKGATTEFRKNEGMTFDPDTHTLFVSYSELNKGTEDGSSNDRGGPNHIKLARNDCGAVFALDVGPDSVLASDYVVHSASAFIEGISLKAAGATPYPPGSPYFGNTCAASGIANPDNLTFLPGYNTLIVGEDSGDGHQNDVAWAYNTNTRTLTRIFSTPYGSETTGAYWFPNVNGYGYLKMQVQHPYGESDKDKVPANSPERESYTGYIGPFPALTR</sequence>
<evidence type="ECO:0000256" key="2">
    <source>
        <dbReference type="SAM" id="SignalP"/>
    </source>
</evidence>
<dbReference type="Proteomes" id="UP001379533">
    <property type="component" value="Chromosome"/>
</dbReference>
<name>A0ABZ2KMG3_9BACT</name>
<evidence type="ECO:0000313" key="3">
    <source>
        <dbReference type="EMBL" id="WXA99837.1"/>
    </source>
</evidence>
<dbReference type="Pfam" id="PF05787">
    <property type="entry name" value="PhoX"/>
    <property type="match status" value="1"/>
</dbReference>
<dbReference type="InterPro" id="IPR008557">
    <property type="entry name" value="PhoX"/>
</dbReference>
<evidence type="ECO:0000256" key="1">
    <source>
        <dbReference type="SAM" id="MobiDB-lite"/>
    </source>
</evidence>
<keyword evidence="4" id="KW-1185">Reference proteome</keyword>
<feature type="compositionally biased region" description="Low complexity" evidence="1">
    <location>
        <begin position="42"/>
        <end position="61"/>
    </location>
</feature>
<feature type="chain" id="PRO_5045860354" evidence="2">
    <location>
        <begin position="30"/>
        <end position="645"/>
    </location>
</feature>
<dbReference type="PANTHER" id="PTHR35399">
    <property type="entry name" value="SLR8030 PROTEIN"/>
    <property type="match status" value="1"/>
</dbReference>
<reference evidence="3 4" key="1">
    <citation type="submission" date="2021-12" db="EMBL/GenBank/DDBJ databases">
        <title>Discovery of the Pendulisporaceae a myxobacterial family with distinct sporulation behavior and unique specialized metabolism.</title>
        <authorList>
            <person name="Garcia R."/>
            <person name="Popoff A."/>
            <person name="Bader C.D."/>
            <person name="Loehr J."/>
            <person name="Walesch S."/>
            <person name="Walt C."/>
            <person name="Boldt J."/>
            <person name="Bunk B."/>
            <person name="Haeckl F.J.F.P.J."/>
            <person name="Gunesch A.P."/>
            <person name="Birkelbach J."/>
            <person name="Nuebel U."/>
            <person name="Pietschmann T."/>
            <person name="Bach T."/>
            <person name="Mueller R."/>
        </authorList>
    </citation>
    <scope>NUCLEOTIDE SEQUENCE [LARGE SCALE GENOMIC DNA]</scope>
    <source>
        <strain evidence="3 4">MSr12523</strain>
    </source>
</reference>
<dbReference type="PROSITE" id="PS51257">
    <property type="entry name" value="PROKAR_LIPOPROTEIN"/>
    <property type="match status" value="1"/>
</dbReference>
<gene>
    <name evidence="3" type="ORF">LZC95_23855</name>
</gene>
<evidence type="ECO:0000313" key="4">
    <source>
        <dbReference type="Proteomes" id="UP001379533"/>
    </source>
</evidence>